<reference evidence="2 3" key="1">
    <citation type="journal article" date="2014" name="Antonie Van Leeuwenhoek">
        <title>Roseivivax atlanticus sp. nov., isolated from surface seawater of the Atlantic Ocean.</title>
        <authorList>
            <person name="Li G."/>
            <person name="Lai Q."/>
            <person name="Liu X."/>
            <person name="Sun F."/>
            <person name="Shao Z."/>
        </authorList>
    </citation>
    <scope>NUCLEOTIDE SEQUENCE [LARGE SCALE GENOMIC DNA]</scope>
    <source>
        <strain evidence="2 3">22II-s10s</strain>
    </source>
</reference>
<dbReference type="PATRIC" id="fig|1317118.6.peg.1947"/>
<sequence>MYRLLVGAVLAALISWPAATVAADSKQDAFLDLARRGWVYELRTTMVGRDLSIPVSINGRDLAGASLCLVGERPREATREVLTAFRALMYEAHGKPVPMRFAGPTARLCGAGRVVVLRLFSNRPPNAALTDDLTWMNAVHQLGLPQGRVYAAASPAMAQTFFGRRGSGTHIMVKQPGSDSLSPLERDFYRSILIEELYQSFTFGMDILHLDRSAPYLSKLEEFPVDLTRMPWDSRAFMRGLLGSNPRGLCEFDVFMLHAVATSDVAQTTEAAFLDDIRRRWPELMERTAASMADARFAPILDADCRGETPPASEKG</sequence>
<evidence type="ECO:0000256" key="1">
    <source>
        <dbReference type="SAM" id="SignalP"/>
    </source>
</evidence>
<accession>W4HKU2</accession>
<evidence type="ECO:0000313" key="2">
    <source>
        <dbReference type="EMBL" id="ETW12751.1"/>
    </source>
</evidence>
<name>W4HKU2_9RHOB</name>
<feature type="signal peptide" evidence="1">
    <location>
        <begin position="1"/>
        <end position="22"/>
    </location>
</feature>
<gene>
    <name evidence="2" type="ORF">ATO8_09418</name>
</gene>
<keyword evidence="1" id="KW-0732">Signal</keyword>
<evidence type="ECO:0000313" key="3">
    <source>
        <dbReference type="Proteomes" id="UP000019063"/>
    </source>
</evidence>
<feature type="chain" id="PRO_5004842225" evidence="1">
    <location>
        <begin position="23"/>
        <end position="316"/>
    </location>
</feature>
<dbReference type="Proteomes" id="UP000019063">
    <property type="component" value="Unassembled WGS sequence"/>
</dbReference>
<keyword evidence="3" id="KW-1185">Reference proteome</keyword>
<comment type="caution">
    <text evidence="2">The sequence shown here is derived from an EMBL/GenBank/DDBJ whole genome shotgun (WGS) entry which is preliminary data.</text>
</comment>
<proteinExistence type="predicted"/>
<protein>
    <submittedName>
        <fullName evidence="2">Uncharacterized protein</fullName>
    </submittedName>
</protein>
<organism evidence="2 3">
    <name type="scientific">Roseivivax marinus</name>
    <dbReference type="NCBI Taxonomy" id="1379903"/>
    <lineage>
        <taxon>Bacteria</taxon>
        <taxon>Pseudomonadati</taxon>
        <taxon>Pseudomonadota</taxon>
        <taxon>Alphaproteobacteria</taxon>
        <taxon>Rhodobacterales</taxon>
        <taxon>Roseobacteraceae</taxon>
        <taxon>Roseivivax</taxon>
    </lineage>
</organism>
<dbReference type="RefSeq" id="WP_043844075.1">
    <property type="nucleotide sequence ID" value="NZ_AQQW01000005.1"/>
</dbReference>
<dbReference type="STRING" id="1379903.ATO8_09418"/>
<dbReference type="EMBL" id="AQQW01000005">
    <property type="protein sequence ID" value="ETW12751.1"/>
    <property type="molecule type" value="Genomic_DNA"/>
</dbReference>
<dbReference type="AlphaFoldDB" id="W4HKU2"/>
<dbReference type="eggNOG" id="ENOG502Z7U9">
    <property type="taxonomic scope" value="Bacteria"/>
</dbReference>